<feature type="transmembrane region" description="Helical" evidence="6">
    <location>
        <begin position="209"/>
        <end position="228"/>
    </location>
</feature>
<comment type="caution">
    <text evidence="8">The sequence shown here is derived from an EMBL/GenBank/DDBJ whole genome shotgun (WGS) entry which is preliminary data.</text>
</comment>
<feature type="transmembrane region" description="Helical" evidence="6">
    <location>
        <begin position="248"/>
        <end position="270"/>
    </location>
</feature>
<dbReference type="AlphaFoldDB" id="A0A9P4PEW3"/>
<evidence type="ECO:0000313" key="8">
    <source>
        <dbReference type="EMBL" id="KAF2442682.1"/>
    </source>
</evidence>
<comment type="subcellular location">
    <subcellularLocation>
        <location evidence="1">Membrane</location>
        <topology evidence="1">Multi-pass membrane protein</topology>
    </subcellularLocation>
</comment>
<evidence type="ECO:0000256" key="5">
    <source>
        <dbReference type="ARBA" id="ARBA00038359"/>
    </source>
</evidence>
<name>A0A9P4PEW3_9PLEO</name>
<feature type="transmembrane region" description="Helical" evidence="6">
    <location>
        <begin position="175"/>
        <end position="197"/>
    </location>
</feature>
<dbReference type="Proteomes" id="UP000799764">
    <property type="component" value="Unassembled WGS sequence"/>
</dbReference>
<keyword evidence="4 6" id="KW-0472">Membrane</keyword>
<evidence type="ECO:0000256" key="6">
    <source>
        <dbReference type="SAM" id="Phobius"/>
    </source>
</evidence>
<organism evidence="8 9">
    <name type="scientific">Karstenula rhodostoma CBS 690.94</name>
    <dbReference type="NCBI Taxonomy" id="1392251"/>
    <lineage>
        <taxon>Eukaryota</taxon>
        <taxon>Fungi</taxon>
        <taxon>Dikarya</taxon>
        <taxon>Ascomycota</taxon>
        <taxon>Pezizomycotina</taxon>
        <taxon>Dothideomycetes</taxon>
        <taxon>Pleosporomycetidae</taxon>
        <taxon>Pleosporales</taxon>
        <taxon>Massarineae</taxon>
        <taxon>Didymosphaeriaceae</taxon>
        <taxon>Karstenula</taxon>
    </lineage>
</organism>
<proteinExistence type="inferred from homology"/>
<feature type="transmembrane region" description="Helical" evidence="6">
    <location>
        <begin position="13"/>
        <end position="35"/>
    </location>
</feature>
<keyword evidence="2 6" id="KW-0812">Transmembrane</keyword>
<evidence type="ECO:0000256" key="1">
    <source>
        <dbReference type="ARBA" id="ARBA00004141"/>
    </source>
</evidence>
<dbReference type="PANTHER" id="PTHR33048">
    <property type="entry name" value="PTH11-LIKE INTEGRAL MEMBRANE PROTEIN (AFU_ORTHOLOGUE AFUA_5G11245)"/>
    <property type="match status" value="1"/>
</dbReference>
<evidence type="ECO:0000256" key="2">
    <source>
        <dbReference type="ARBA" id="ARBA00022692"/>
    </source>
</evidence>
<evidence type="ECO:0000256" key="4">
    <source>
        <dbReference type="ARBA" id="ARBA00023136"/>
    </source>
</evidence>
<sequence>MAHLDEIIELGELTLALVVVLLFLAWTTVALRMWVRLSITKSPGWDDATMLMTLCLFTCYCAFILTITLRSRAHRQFSEMEIAQSLVYVQLSKVFYILTTTFLKISLGLFFLRLLTKPWQTRLFHIILVISGVFGIFYFFFTLFVCGDPTKLADSLIGARAKHCAPVWFSLTTGYIYGIINVVADWIFTLIPIVILMDSTMDRRSKISVGIVMSFAAVGSISSIMRMVYLKGLLFEGSVSTTSIKATIWATAEPGTGIVAASAAILRPLFRMLYTDVRDKYRKSSKQDPTITWTTATTRGGDTESVIALTSVATKESRDERLLKGSIDMHEPWDARFSNEQARVGVGRVVVITAGQEVRTVPLRKK</sequence>
<feature type="domain" description="Rhodopsin" evidence="7">
    <location>
        <begin position="31"/>
        <end position="271"/>
    </location>
</feature>
<dbReference type="InterPro" id="IPR049326">
    <property type="entry name" value="Rhodopsin_dom_fungi"/>
</dbReference>
<dbReference type="InterPro" id="IPR052337">
    <property type="entry name" value="SAT4-like"/>
</dbReference>
<accession>A0A9P4PEW3</accession>
<gene>
    <name evidence="8" type="ORF">P171DRAFT_415786</name>
</gene>
<dbReference type="GO" id="GO:0016020">
    <property type="term" value="C:membrane"/>
    <property type="evidence" value="ECO:0007669"/>
    <property type="project" value="UniProtKB-SubCell"/>
</dbReference>
<dbReference type="PANTHER" id="PTHR33048:SF96">
    <property type="entry name" value="INTEGRAL MEMBRANE PROTEIN"/>
    <property type="match status" value="1"/>
</dbReference>
<comment type="similarity">
    <text evidence="5">Belongs to the SAT4 family.</text>
</comment>
<keyword evidence="9" id="KW-1185">Reference proteome</keyword>
<reference evidence="8" key="1">
    <citation type="journal article" date="2020" name="Stud. Mycol.">
        <title>101 Dothideomycetes genomes: a test case for predicting lifestyles and emergence of pathogens.</title>
        <authorList>
            <person name="Haridas S."/>
            <person name="Albert R."/>
            <person name="Binder M."/>
            <person name="Bloem J."/>
            <person name="Labutti K."/>
            <person name="Salamov A."/>
            <person name="Andreopoulos B."/>
            <person name="Baker S."/>
            <person name="Barry K."/>
            <person name="Bills G."/>
            <person name="Bluhm B."/>
            <person name="Cannon C."/>
            <person name="Castanera R."/>
            <person name="Culley D."/>
            <person name="Daum C."/>
            <person name="Ezra D."/>
            <person name="Gonzalez J."/>
            <person name="Henrissat B."/>
            <person name="Kuo A."/>
            <person name="Liang C."/>
            <person name="Lipzen A."/>
            <person name="Lutzoni F."/>
            <person name="Magnuson J."/>
            <person name="Mondo S."/>
            <person name="Nolan M."/>
            <person name="Ohm R."/>
            <person name="Pangilinan J."/>
            <person name="Park H.-J."/>
            <person name="Ramirez L."/>
            <person name="Alfaro M."/>
            <person name="Sun H."/>
            <person name="Tritt A."/>
            <person name="Yoshinaga Y."/>
            <person name="Zwiers L.-H."/>
            <person name="Turgeon B."/>
            <person name="Goodwin S."/>
            <person name="Spatafora J."/>
            <person name="Crous P."/>
            <person name="Grigoriev I."/>
        </authorList>
    </citation>
    <scope>NUCLEOTIDE SEQUENCE</scope>
    <source>
        <strain evidence="8">CBS 690.94</strain>
    </source>
</reference>
<dbReference type="OrthoDB" id="4682787at2759"/>
<evidence type="ECO:0000256" key="3">
    <source>
        <dbReference type="ARBA" id="ARBA00022989"/>
    </source>
</evidence>
<feature type="transmembrane region" description="Helical" evidence="6">
    <location>
        <begin position="94"/>
        <end position="116"/>
    </location>
</feature>
<feature type="transmembrane region" description="Helical" evidence="6">
    <location>
        <begin position="47"/>
        <end position="69"/>
    </location>
</feature>
<evidence type="ECO:0000313" key="9">
    <source>
        <dbReference type="Proteomes" id="UP000799764"/>
    </source>
</evidence>
<protein>
    <recommendedName>
        <fullName evidence="7">Rhodopsin domain-containing protein</fullName>
    </recommendedName>
</protein>
<feature type="transmembrane region" description="Helical" evidence="6">
    <location>
        <begin position="123"/>
        <end position="145"/>
    </location>
</feature>
<keyword evidence="3 6" id="KW-1133">Transmembrane helix</keyword>
<evidence type="ECO:0000259" key="7">
    <source>
        <dbReference type="Pfam" id="PF20684"/>
    </source>
</evidence>
<dbReference type="Pfam" id="PF20684">
    <property type="entry name" value="Fung_rhodopsin"/>
    <property type="match status" value="1"/>
</dbReference>
<dbReference type="EMBL" id="MU001503">
    <property type="protein sequence ID" value="KAF2442682.1"/>
    <property type="molecule type" value="Genomic_DNA"/>
</dbReference>